<gene>
    <name evidence="2" type="ORF">WMY93_002145</name>
</gene>
<evidence type="ECO:0000313" key="2">
    <source>
        <dbReference type="EMBL" id="KAK7938819.1"/>
    </source>
</evidence>
<protein>
    <submittedName>
        <fullName evidence="2">Uncharacterized protein</fullName>
    </submittedName>
</protein>
<dbReference type="AlphaFoldDB" id="A0AAW0Q3V6"/>
<feature type="compositionally biased region" description="Basic and acidic residues" evidence="1">
    <location>
        <begin position="181"/>
        <end position="201"/>
    </location>
</feature>
<accession>A0AAW0Q3V6</accession>
<keyword evidence="3" id="KW-1185">Reference proteome</keyword>
<dbReference type="EMBL" id="JBBPFD010000002">
    <property type="protein sequence ID" value="KAK7938819.1"/>
    <property type="molecule type" value="Genomic_DNA"/>
</dbReference>
<feature type="compositionally biased region" description="Basic and acidic residues" evidence="1">
    <location>
        <begin position="1"/>
        <end position="14"/>
    </location>
</feature>
<proteinExistence type="predicted"/>
<dbReference type="Proteomes" id="UP001460270">
    <property type="component" value="Unassembled WGS sequence"/>
</dbReference>
<name>A0AAW0Q3V6_9GOBI</name>
<feature type="region of interest" description="Disordered" evidence="1">
    <location>
        <begin position="149"/>
        <end position="201"/>
    </location>
</feature>
<reference evidence="3" key="1">
    <citation type="submission" date="2024-04" db="EMBL/GenBank/DDBJ databases">
        <title>Salinicola lusitanus LLJ914,a marine bacterium isolated from the Okinawa Trough.</title>
        <authorList>
            <person name="Li J."/>
        </authorList>
    </citation>
    <scope>NUCLEOTIDE SEQUENCE [LARGE SCALE GENOMIC DNA]</scope>
</reference>
<comment type="caution">
    <text evidence="2">The sequence shown here is derived from an EMBL/GenBank/DDBJ whole genome shotgun (WGS) entry which is preliminary data.</text>
</comment>
<evidence type="ECO:0000256" key="1">
    <source>
        <dbReference type="SAM" id="MobiDB-lite"/>
    </source>
</evidence>
<sequence length="201" mass="21794">MAEQHRNALRPYKEARRKGGGASSKHSAESRRSGLRKSLDWAGFGLGDVWCTHLSKPSSTPLSLRSRREFGPSSSVIHANSPKLFIPLKSEMCAPPSASTSVSNTCALTAVAAGVCSFWTEFSMGKVVEVGELRRLHAPAEVFMETDCKSKQTARAPGTSQDSLLMGTPTAPLPGLMGGESRGERKRERDGERGREREIHV</sequence>
<organism evidence="2 3">
    <name type="scientific">Mugilogobius chulae</name>
    <name type="common">yellowstripe goby</name>
    <dbReference type="NCBI Taxonomy" id="88201"/>
    <lineage>
        <taxon>Eukaryota</taxon>
        <taxon>Metazoa</taxon>
        <taxon>Chordata</taxon>
        <taxon>Craniata</taxon>
        <taxon>Vertebrata</taxon>
        <taxon>Euteleostomi</taxon>
        <taxon>Actinopterygii</taxon>
        <taxon>Neopterygii</taxon>
        <taxon>Teleostei</taxon>
        <taxon>Neoteleostei</taxon>
        <taxon>Acanthomorphata</taxon>
        <taxon>Gobiaria</taxon>
        <taxon>Gobiiformes</taxon>
        <taxon>Gobioidei</taxon>
        <taxon>Gobiidae</taxon>
        <taxon>Gobionellinae</taxon>
        <taxon>Mugilogobius</taxon>
    </lineage>
</organism>
<evidence type="ECO:0000313" key="3">
    <source>
        <dbReference type="Proteomes" id="UP001460270"/>
    </source>
</evidence>
<feature type="region of interest" description="Disordered" evidence="1">
    <location>
        <begin position="1"/>
        <end position="31"/>
    </location>
</feature>